<evidence type="ECO:0000259" key="10">
    <source>
        <dbReference type="Pfam" id="PF25137"/>
    </source>
</evidence>
<name>A0A5R9J2F8_9PROT</name>
<gene>
    <name evidence="11" type="ORF">FE263_19530</name>
</gene>
<evidence type="ECO:0000256" key="1">
    <source>
        <dbReference type="ARBA" id="ARBA00001962"/>
    </source>
</evidence>
<evidence type="ECO:0000259" key="9">
    <source>
        <dbReference type="Pfam" id="PF00465"/>
    </source>
</evidence>
<dbReference type="InterPro" id="IPR039697">
    <property type="entry name" value="Alcohol_dehydrogenase_Fe"/>
</dbReference>
<dbReference type="Pfam" id="PF00465">
    <property type="entry name" value="Fe-ADH"/>
    <property type="match status" value="1"/>
</dbReference>
<dbReference type="InterPro" id="IPR056798">
    <property type="entry name" value="ADH_Fe_C"/>
</dbReference>
<evidence type="ECO:0000313" key="12">
    <source>
        <dbReference type="Proteomes" id="UP000305654"/>
    </source>
</evidence>
<evidence type="ECO:0000256" key="3">
    <source>
        <dbReference type="ARBA" id="ARBA00023002"/>
    </source>
</evidence>
<protein>
    <recommendedName>
        <fullName evidence="7">Alcohol dehydrogenase 2</fullName>
    </recommendedName>
    <alternativeName>
        <fullName evidence="8">Alcohol dehydrogenase II</fullName>
    </alternativeName>
</protein>
<dbReference type="AlphaFoldDB" id="A0A5R9J2F8"/>
<dbReference type="PROSITE" id="PS00913">
    <property type="entry name" value="ADH_IRON_1"/>
    <property type="match status" value="1"/>
</dbReference>
<dbReference type="OrthoDB" id="9815791at2"/>
<comment type="similarity">
    <text evidence="2">Belongs to the iron-containing alcohol dehydrogenase family.</text>
</comment>
<dbReference type="PANTHER" id="PTHR11496:SF102">
    <property type="entry name" value="ALCOHOL DEHYDROGENASE 4"/>
    <property type="match status" value="1"/>
</dbReference>
<dbReference type="InterPro" id="IPR001670">
    <property type="entry name" value="ADH_Fe/GldA"/>
</dbReference>
<dbReference type="FunFam" id="3.40.50.1970:FF:000003">
    <property type="entry name" value="Alcohol dehydrogenase, iron-containing"/>
    <property type="match status" value="1"/>
</dbReference>
<dbReference type="PANTHER" id="PTHR11496">
    <property type="entry name" value="ALCOHOL DEHYDROGENASE"/>
    <property type="match status" value="1"/>
</dbReference>
<comment type="cofactor">
    <cofactor evidence="1">
        <name>Fe cation</name>
        <dbReference type="ChEBI" id="CHEBI:24875"/>
    </cofactor>
</comment>
<evidence type="ECO:0000256" key="2">
    <source>
        <dbReference type="ARBA" id="ARBA00007358"/>
    </source>
</evidence>
<dbReference type="Gene3D" id="3.40.50.1970">
    <property type="match status" value="1"/>
</dbReference>
<evidence type="ECO:0000256" key="5">
    <source>
        <dbReference type="ARBA" id="ARBA00049164"/>
    </source>
</evidence>
<dbReference type="InterPro" id="IPR018211">
    <property type="entry name" value="ADH_Fe_CS"/>
</dbReference>
<dbReference type="Pfam" id="PF25137">
    <property type="entry name" value="ADH_Fe_C"/>
    <property type="match status" value="1"/>
</dbReference>
<feature type="domain" description="Alcohol dehydrogenase iron-type/glycerol dehydrogenase GldA" evidence="9">
    <location>
        <begin position="7"/>
        <end position="174"/>
    </location>
</feature>
<organism evidence="11 12">
    <name type="scientific">Lichenicoccus roseus</name>
    <dbReference type="NCBI Taxonomy" id="2683649"/>
    <lineage>
        <taxon>Bacteria</taxon>
        <taxon>Pseudomonadati</taxon>
        <taxon>Pseudomonadota</taxon>
        <taxon>Alphaproteobacteria</taxon>
        <taxon>Acetobacterales</taxon>
        <taxon>Acetobacteraceae</taxon>
        <taxon>Lichenicoccus</taxon>
    </lineage>
</organism>
<comment type="caution">
    <text evidence="11">The sequence shown here is derived from an EMBL/GenBank/DDBJ whole genome shotgun (WGS) entry which is preliminary data.</text>
</comment>
<reference evidence="11 12" key="1">
    <citation type="submission" date="2019-05" db="EMBL/GenBank/DDBJ databases">
        <authorList>
            <person name="Pankratov T."/>
            <person name="Grouzdev D."/>
        </authorList>
    </citation>
    <scope>NUCLEOTIDE SEQUENCE [LARGE SCALE GENOMIC DNA]</scope>
    <source>
        <strain evidence="11 12">KEBCLARHB70R</strain>
    </source>
</reference>
<dbReference type="GO" id="GO:0004022">
    <property type="term" value="F:alcohol dehydrogenase (NAD+) activity"/>
    <property type="evidence" value="ECO:0007669"/>
    <property type="project" value="UniProtKB-EC"/>
</dbReference>
<feature type="domain" description="Fe-containing alcohol dehydrogenase-like C-terminal" evidence="10">
    <location>
        <begin position="186"/>
        <end position="383"/>
    </location>
</feature>
<dbReference type="Gene3D" id="1.20.1090.10">
    <property type="entry name" value="Dehydroquinate synthase-like - alpha domain"/>
    <property type="match status" value="1"/>
</dbReference>
<dbReference type="FunFam" id="1.20.1090.10:FF:000001">
    <property type="entry name" value="Aldehyde-alcohol dehydrogenase"/>
    <property type="match status" value="1"/>
</dbReference>
<comment type="catalytic activity">
    <reaction evidence="6">
        <text>a primary alcohol + NAD(+) = an aldehyde + NADH + H(+)</text>
        <dbReference type="Rhea" id="RHEA:10736"/>
        <dbReference type="ChEBI" id="CHEBI:15378"/>
        <dbReference type="ChEBI" id="CHEBI:15734"/>
        <dbReference type="ChEBI" id="CHEBI:17478"/>
        <dbReference type="ChEBI" id="CHEBI:57540"/>
        <dbReference type="ChEBI" id="CHEBI:57945"/>
        <dbReference type="EC" id="1.1.1.1"/>
    </reaction>
</comment>
<dbReference type="SUPFAM" id="SSF56796">
    <property type="entry name" value="Dehydroquinate synthase-like"/>
    <property type="match status" value="1"/>
</dbReference>
<accession>A0A5R9J2F8</accession>
<dbReference type="CDD" id="cd08194">
    <property type="entry name" value="Fe-ADH-like"/>
    <property type="match status" value="1"/>
</dbReference>
<comment type="catalytic activity">
    <reaction evidence="5">
        <text>a secondary alcohol + NAD(+) = a ketone + NADH + H(+)</text>
        <dbReference type="Rhea" id="RHEA:10740"/>
        <dbReference type="ChEBI" id="CHEBI:15378"/>
        <dbReference type="ChEBI" id="CHEBI:17087"/>
        <dbReference type="ChEBI" id="CHEBI:35681"/>
        <dbReference type="ChEBI" id="CHEBI:57540"/>
        <dbReference type="ChEBI" id="CHEBI:57945"/>
        <dbReference type="EC" id="1.1.1.1"/>
    </reaction>
</comment>
<evidence type="ECO:0000256" key="8">
    <source>
        <dbReference type="ARBA" id="ARBA00076680"/>
    </source>
</evidence>
<dbReference type="EMBL" id="VCDI01000009">
    <property type="protein sequence ID" value="TLU71043.1"/>
    <property type="molecule type" value="Genomic_DNA"/>
</dbReference>
<dbReference type="Proteomes" id="UP000305654">
    <property type="component" value="Unassembled WGS sequence"/>
</dbReference>
<keyword evidence="3" id="KW-0560">Oxidoreductase</keyword>
<evidence type="ECO:0000256" key="6">
    <source>
        <dbReference type="ARBA" id="ARBA00049243"/>
    </source>
</evidence>
<evidence type="ECO:0000313" key="11">
    <source>
        <dbReference type="EMBL" id="TLU71043.1"/>
    </source>
</evidence>
<dbReference type="RefSeq" id="WP_138327713.1">
    <property type="nucleotide sequence ID" value="NZ_VCDI01000009.1"/>
</dbReference>
<proteinExistence type="inferred from homology"/>
<evidence type="ECO:0000256" key="7">
    <source>
        <dbReference type="ARBA" id="ARBA00074848"/>
    </source>
</evidence>
<sequence>MKSLYLPGSLRVGGGSIDGLPDALRQIGLRTPLIVTDPFMASSGVLDRVLSVLDAAGVSARVFDGVVPDPTVASVEAAVAVLRGGQHDCVIGLGGGSPIDTAKMVAVLALHDTSPRALRHPHVQDQPGLPVVAVPTTAGTGSEATRFTIITDEATQEKMLCVGLAYLPRLAIVDYELTLSKPWRLTADTGLDALTHAIEAYVSRQNNPFADALALAAMRGIWPNIATACTTPGDRRAREAMMLGALQAGMAFSNSSVALVHGMSRPIGAHFHVAHGLSNAMLLPAVTAWSIAAAEPRYADCARAMGVVDAGAPDRDAAMALVSALEDRNRELEVPSPRRYGLDPERWTALLPLMAEQALASGSPGNNPLVPDTASIVALYREIWDRD</sequence>
<evidence type="ECO:0000256" key="4">
    <source>
        <dbReference type="ARBA" id="ARBA00023027"/>
    </source>
</evidence>
<dbReference type="GO" id="GO:0046872">
    <property type="term" value="F:metal ion binding"/>
    <property type="evidence" value="ECO:0007669"/>
    <property type="project" value="InterPro"/>
</dbReference>
<keyword evidence="4" id="KW-0520">NAD</keyword>
<keyword evidence="12" id="KW-1185">Reference proteome</keyword>